<dbReference type="GO" id="GO:0045300">
    <property type="term" value="F:stearoyl-[ACP] desaturase activity"/>
    <property type="evidence" value="ECO:0007669"/>
    <property type="project" value="InterPro"/>
</dbReference>
<dbReference type="Pfam" id="PF03405">
    <property type="entry name" value="FA_desaturase_2"/>
    <property type="match status" value="1"/>
</dbReference>
<evidence type="ECO:0000256" key="5">
    <source>
        <dbReference type="ARBA" id="ARBA00022723"/>
    </source>
</evidence>
<dbReference type="AlphaFoldDB" id="A0A6J6VAD8"/>
<dbReference type="PIRSF" id="PIRSF000346">
    <property type="entry name" value="Dlt9_acylACP_des"/>
    <property type="match status" value="1"/>
</dbReference>
<dbReference type="GO" id="GO:0005829">
    <property type="term" value="C:cytosol"/>
    <property type="evidence" value="ECO:0007669"/>
    <property type="project" value="TreeGrafter"/>
</dbReference>
<dbReference type="Gene3D" id="1.10.620.20">
    <property type="entry name" value="Ribonucleotide Reductase, subunit A"/>
    <property type="match status" value="1"/>
</dbReference>
<dbReference type="SUPFAM" id="SSF47240">
    <property type="entry name" value="Ferritin-like"/>
    <property type="match status" value="1"/>
</dbReference>
<sequence>MDDVTLLRELTPTAEKLYERHLAQTKEWFPHEYVPWDRGPSVVVDRPWRPEDSGLPQAVRSALFVNLLTEDNLPYYLRDVQRLFGDNDVWGQWTRRWTAEEARHSVVIRDYLTLSNAIDPIELERGRMQQMSTAQVPDPPTTAQGLVYLALQELATRISHHNTGKLITDPAGQEVMKRVAFDENFHYLFYRDLASAAFELDASALTVALEAEVLGFAMPGTGIPDFASHSRAISKAGIYDFRVHHEQILVPVVLRHWGIAGLRGLSPEGQRAQASIVAYVDKVGRVASRLSERALEVPTDV</sequence>
<evidence type="ECO:0000256" key="8">
    <source>
        <dbReference type="ARBA" id="ARBA00023004"/>
    </source>
</evidence>
<evidence type="ECO:0000256" key="6">
    <source>
        <dbReference type="ARBA" id="ARBA00022832"/>
    </source>
</evidence>
<evidence type="ECO:0000256" key="9">
    <source>
        <dbReference type="ARBA" id="ARBA00023098"/>
    </source>
</evidence>
<dbReference type="PANTHER" id="PTHR31155">
    <property type="entry name" value="ACYL- ACYL-CARRIER-PROTEIN DESATURASE-RELATED"/>
    <property type="match status" value="1"/>
</dbReference>
<evidence type="ECO:0000256" key="2">
    <source>
        <dbReference type="ARBA" id="ARBA00008749"/>
    </source>
</evidence>
<proteinExistence type="inferred from homology"/>
<dbReference type="InterPro" id="IPR005067">
    <property type="entry name" value="Fatty_acid_desaturase-2"/>
</dbReference>
<keyword evidence="9" id="KW-0443">Lipid metabolism</keyword>
<organism evidence="11">
    <name type="scientific">freshwater metagenome</name>
    <dbReference type="NCBI Taxonomy" id="449393"/>
    <lineage>
        <taxon>unclassified sequences</taxon>
        <taxon>metagenomes</taxon>
        <taxon>ecological metagenomes</taxon>
    </lineage>
</organism>
<name>A0A6J6VAD8_9ZZZZ</name>
<dbReference type="GO" id="GO:0046872">
    <property type="term" value="F:metal ion binding"/>
    <property type="evidence" value="ECO:0007669"/>
    <property type="project" value="UniProtKB-KW"/>
</dbReference>
<dbReference type="InterPro" id="IPR009078">
    <property type="entry name" value="Ferritin-like_SF"/>
</dbReference>
<keyword evidence="4" id="KW-0444">Lipid biosynthesis</keyword>
<evidence type="ECO:0000256" key="10">
    <source>
        <dbReference type="ARBA" id="ARBA00023160"/>
    </source>
</evidence>
<evidence type="ECO:0000313" key="14">
    <source>
        <dbReference type="EMBL" id="CAB5005685.1"/>
    </source>
</evidence>
<comment type="cofactor">
    <cofactor evidence="1">
        <name>Fe(2+)</name>
        <dbReference type="ChEBI" id="CHEBI:29033"/>
    </cofactor>
</comment>
<dbReference type="PANTHER" id="PTHR31155:SF9">
    <property type="entry name" value="STEAROYL-[ACYL-CARRIER-PROTEIN] 9-DESATURASE 7, CHLOROPLASTIC"/>
    <property type="match status" value="1"/>
</dbReference>
<reference evidence="11" key="1">
    <citation type="submission" date="2020-05" db="EMBL/GenBank/DDBJ databases">
        <authorList>
            <person name="Chiriac C."/>
            <person name="Salcher M."/>
            <person name="Ghai R."/>
            <person name="Kavagutti S V."/>
        </authorList>
    </citation>
    <scope>NUCLEOTIDE SEQUENCE</scope>
</reference>
<keyword evidence="10" id="KW-0275">Fatty acid biosynthesis</keyword>
<protein>
    <submittedName>
        <fullName evidence="11">Unannotated protein</fullName>
    </submittedName>
</protein>
<comment type="similarity">
    <text evidence="2">Belongs to the fatty acid desaturase type 2 family.</text>
</comment>
<evidence type="ECO:0000313" key="11">
    <source>
        <dbReference type="EMBL" id="CAB4769261.1"/>
    </source>
</evidence>
<dbReference type="EMBL" id="CAEZYR010000169">
    <property type="protein sequence ID" value="CAB4769261.1"/>
    <property type="molecule type" value="Genomic_DNA"/>
</dbReference>
<evidence type="ECO:0000256" key="1">
    <source>
        <dbReference type="ARBA" id="ARBA00001954"/>
    </source>
</evidence>
<evidence type="ECO:0000313" key="13">
    <source>
        <dbReference type="EMBL" id="CAB4895740.1"/>
    </source>
</evidence>
<keyword evidence="5" id="KW-0479">Metal-binding</keyword>
<accession>A0A6J6VAD8</accession>
<keyword evidence="8" id="KW-0408">Iron</keyword>
<evidence type="ECO:0000313" key="12">
    <source>
        <dbReference type="EMBL" id="CAB4826490.1"/>
    </source>
</evidence>
<keyword evidence="7" id="KW-0560">Oxidoreductase</keyword>
<dbReference type="EMBL" id="CAFBMH010000013">
    <property type="protein sequence ID" value="CAB4895740.1"/>
    <property type="molecule type" value="Genomic_DNA"/>
</dbReference>
<dbReference type="EMBL" id="CAFABA010000034">
    <property type="protein sequence ID" value="CAB4826490.1"/>
    <property type="molecule type" value="Genomic_DNA"/>
</dbReference>
<dbReference type="EMBL" id="CAFBOS010000130">
    <property type="protein sequence ID" value="CAB5005685.1"/>
    <property type="molecule type" value="Genomic_DNA"/>
</dbReference>
<evidence type="ECO:0000256" key="4">
    <source>
        <dbReference type="ARBA" id="ARBA00022516"/>
    </source>
</evidence>
<keyword evidence="6" id="KW-0276">Fatty acid metabolism</keyword>
<dbReference type="InterPro" id="IPR012348">
    <property type="entry name" value="RNR-like"/>
</dbReference>
<evidence type="ECO:0000256" key="3">
    <source>
        <dbReference type="ARBA" id="ARBA00011738"/>
    </source>
</evidence>
<gene>
    <name evidence="11" type="ORF">UFOPK2754_03003</name>
    <name evidence="12" type="ORF">UFOPK3139_01063</name>
    <name evidence="13" type="ORF">UFOPK3543_00569</name>
    <name evidence="14" type="ORF">UFOPK3967_01955</name>
</gene>
<dbReference type="GO" id="GO:0006633">
    <property type="term" value="P:fatty acid biosynthetic process"/>
    <property type="evidence" value="ECO:0007669"/>
    <property type="project" value="UniProtKB-KW"/>
</dbReference>
<comment type="subunit">
    <text evidence="3">Homodimer.</text>
</comment>
<evidence type="ECO:0000256" key="7">
    <source>
        <dbReference type="ARBA" id="ARBA00023002"/>
    </source>
</evidence>